<organism evidence="2 3">
    <name type="scientific">Cladophialophora chaetospira</name>
    <dbReference type="NCBI Taxonomy" id="386627"/>
    <lineage>
        <taxon>Eukaryota</taxon>
        <taxon>Fungi</taxon>
        <taxon>Dikarya</taxon>
        <taxon>Ascomycota</taxon>
        <taxon>Pezizomycotina</taxon>
        <taxon>Eurotiomycetes</taxon>
        <taxon>Chaetothyriomycetidae</taxon>
        <taxon>Chaetothyriales</taxon>
        <taxon>Herpotrichiellaceae</taxon>
        <taxon>Cladophialophora</taxon>
    </lineage>
</organism>
<keyword evidence="1" id="KW-1133">Transmembrane helix</keyword>
<evidence type="ECO:0000313" key="3">
    <source>
        <dbReference type="Proteomes" id="UP001172673"/>
    </source>
</evidence>
<feature type="transmembrane region" description="Helical" evidence="1">
    <location>
        <begin position="273"/>
        <end position="296"/>
    </location>
</feature>
<feature type="transmembrane region" description="Helical" evidence="1">
    <location>
        <begin position="120"/>
        <end position="137"/>
    </location>
</feature>
<name>A0AA38X5G3_9EURO</name>
<keyword evidence="1" id="KW-0812">Transmembrane</keyword>
<protein>
    <submittedName>
        <fullName evidence="2">Uncharacterized protein</fullName>
    </submittedName>
</protein>
<dbReference type="EMBL" id="JAPDRK010000012">
    <property type="protein sequence ID" value="KAJ9607203.1"/>
    <property type="molecule type" value="Genomic_DNA"/>
</dbReference>
<dbReference type="AlphaFoldDB" id="A0AA38X5G3"/>
<feature type="transmembrane region" description="Helical" evidence="1">
    <location>
        <begin position="383"/>
        <end position="403"/>
    </location>
</feature>
<reference evidence="2" key="1">
    <citation type="submission" date="2022-10" db="EMBL/GenBank/DDBJ databases">
        <title>Culturing micro-colonial fungi from biological soil crusts in the Mojave desert and describing Neophaeococcomyces mojavensis, and introducing the new genera and species Taxawa tesnikishii.</title>
        <authorList>
            <person name="Kurbessoian T."/>
            <person name="Stajich J.E."/>
        </authorList>
    </citation>
    <scope>NUCLEOTIDE SEQUENCE</scope>
    <source>
        <strain evidence="2">TK_41</strain>
    </source>
</reference>
<sequence>MNKTCATVFADVRRFWNTSDPRNYYCGDLTRHSCNGLCQDNSTVARDFMIWNTHVCKDYLNTYNPLSHKQEFYRQWTDLDSLSDVAYLGLFPWKWQVRNETRPTNSTTPQSDCASPSAELGSFAVINVIVLLVSILLSRRTFVERITFGRCGKVGSSMWILTGVLSFILSVAANFVNALLLHHTPGYGHVPVGSLVLLWSTRPRMAWIVILLVNFQSEGSEYLGSAASAALSETLQQLVGLTYVGQTANYARVNGLFSTSRLAHIPRAYDATLMYRGSVLVLVSVGFAVISMLVIMRKMRNQIFSKLRFGKKDVSDQQTEILLSDYSSRQPVAKTLQKMHLEQDHVGLVYRMAIYMVPLFIGQWLFWAGFINLSGDLYCPPGIWRMMGVWSGFSSLGLLFGAAG</sequence>
<gene>
    <name evidence="2" type="ORF">H2200_008275</name>
</gene>
<keyword evidence="3" id="KW-1185">Reference proteome</keyword>
<evidence type="ECO:0000313" key="2">
    <source>
        <dbReference type="EMBL" id="KAJ9607203.1"/>
    </source>
</evidence>
<feature type="transmembrane region" description="Helical" evidence="1">
    <location>
        <begin position="348"/>
        <end position="371"/>
    </location>
</feature>
<evidence type="ECO:0000256" key="1">
    <source>
        <dbReference type="SAM" id="Phobius"/>
    </source>
</evidence>
<accession>A0AA38X5G3</accession>
<feature type="transmembrane region" description="Helical" evidence="1">
    <location>
        <begin position="158"/>
        <end position="181"/>
    </location>
</feature>
<comment type="caution">
    <text evidence="2">The sequence shown here is derived from an EMBL/GenBank/DDBJ whole genome shotgun (WGS) entry which is preliminary data.</text>
</comment>
<keyword evidence="1" id="KW-0472">Membrane</keyword>
<dbReference type="Proteomes" id="UP001172673">
    <property type="component" value="Unassembled WGS sequence"/>
</dbReference>
<proteinExistence type="predicted"/>